<feature type="domain" description="UPF0033" evidence="1">
    <location>
        <begin position="20"/>
        <end position="44"/>
    </location>
</feature>
<dbReference type="KEGG" id="elio:KO353_07415"/>
<protein>
    <submittedName>
        <fullName evidence="2">Sulfurtransferase TusA family protein</fullName>
    </submittedName>
</protein>
<keyword evidence="3" id="KW-1185">Reference proteome</keyword>
<dbReference type="CDD" id="cd00291">
    <property type="entry name" value="SirA_YedF_YeeD"/>
    <property type="match status" value="1"/>
</dbReference>
<name>A0A975U497_9PROT</name>
<dbReference type="PROSITE" id="PS01148">
    <property type="entry name" value="UPF0033"/>
    <property type="match status" value="1"/>
</dbReference>
<gene>
    <name evidence="2" type="ORF">KO353_07415</name>
</gene>
<dbReference type="EMBL" id="CP076448">
    <property type="protein sequence ID" value="QXM26010.1"/>
    <property type="molecule type" value="Genomic_DNA"/>
</dbReference>
<dbReference type="AlphaFoldDB" id="A0A975U497"/>
<dbReference type="RefSeq" id="WP_218287061.1">
    <property type="nucleotide sequence ID" value="NZ_CP076448.1"/>
</dbReference>
<accession>A0A975U497</accession>
<dbReference type="Proteomes" id="UP000694001">
    <property type="component" value="Chromosome"/>
</dbReference>
<evidence type="ECO:0000313" key="3">
    <source>
        <dbReference type="Proteomes" id="UP000694001"/>
    </source>
</evidence>
<evidence type="ECO:0000313" key="2">
    <source>
        <dbReference type="EMBL" id="QXM26010.1"/>
    </source>
</evidence>
<reference evidence="2" key="1">
    <citation type="submission" date="2021-06" db="EMBL/GenBank/DDBJ databases">
        <title>Elioraea tepida, sp. nov., a moderately thermophilic aerobic anoxygenic phototrophic bacterium isolated from an alkaline siliceous hot spring mat community in Yellowstone National Park, WY, USA.</title>
        <authorList>
            <person name="Saini M.K."/>
            <person name="Yoshida S."/>
            <person name="Sebastian A."/>
            <person name="Hirose S."/>
            <person name="Hara E."/>
            <person name="Tamaki H."/>
            <person name="Soulier N.T."/>
            <person name="Albert I."/>
            <person name="Hanada S."/>
            <person name="Bryant D.A."/>
            <person name="Tank M."/>
        </authorList>
    </citation>
    <scope>NUCLEOTIDE SEQUENCE</scope>
    <source>
        <strain evidence="2">MS-P2</strain>
    </source>
</reference>
<evidence type="ECO:0000259" key="1">
    <source>
        <dbReference type="PROSITE" id="PS01148"/>
    </source>
</evidence>
<dbReference type="Pfam" id="PF01206">
    <property type="entry name" value="TusA"/>
    <property type="match status" value="1"/>
</dbReference>
<proteinExistence type="predicted"/>
<organism evidence="2 3">
    <name type="scientific">Elioraea tepida</name>
    <dbReference type="NCBI Taxonomy" id="2843330"/>
    <lineage>
        <taxon>Bacteria</taxon>
        <taxon>Pseudomonadati</taxon>
        <taxon>Pseudomonadota</taxon>
        <taxon>Alphaproteobacteria</taxon>
        <taxon>Acetobacterales</taxon>
        <taxon>Elioraeaceae</taxon>
        <taxon>Elioraea</taxon>
    </lineage>
</organism>
<dbReference type="InterPro" id="IPR001455">
    <property type="entry name" value="TusA-like"/>
</dbReference>
<sequence>MQANSDETAPRPAPAPDVALDITGEICPMTFVRTRILLDRSPPGALLRIRLRGREPLANVPRSARELGHTVVSLEPEAPGASAETDPWILTLRKTG</sequence>